<reference evidence="2" key="1">
    <citation type="journal article" date="2023" name="Genome Biol. Evol.">
        <title>Long-read-based Genome Assembly of Drosophila gunungcola Reveals Fewer Chemosensory Genes in Flower-breeding Species.</title>
        <authorList>
            <person name="Negi A."/>
            <person name="Liao B.Y."/>
            <person name="Yeh S.D."/>
        </authorList>
    </citation>
    <scope>NUCLEOTIDE SEQUENCE</scope>
    <source>
        <strain evidence="2">Sukarami</strain>
    </source>
</reference>
<feature type="transmembrane region" description="Helical" evidence="1">
    <location>
        <begin position="15"/>
        <end position="35"/>
    </location>
</feature>
<keyword evidence="1" id="KW-0472">Membrane</keyword>
<proteinExistence type="predicted"/>
<dbReference type="EMBL" id="JAMKOV010000078">
    <property type="protein sequence ID" value="KAI8034245.1"/>
    <property type="molecule type" value="Genomic_DNA"/>
</dbReference>
<comment type="caution">
    <text evidence="2">The sequence shown here is derived from an EMBL/GenBank/DDBJ whole genome shotgun (WGS) entry which is preliminary data.</text>
</comment>
<keyword evidence="3" id="KW-1185">Reference proteome</keyword>
<evidence type="ECO:0000313" key="2">
    <source>
        <dbReference type="EMBL" id="KAI8034245.1"/>
    </source>
</evidence>
<keyword evidence="1" id="KW-0812">Transmembrane</keyword>
<accession>A0A9P9YCN0</accession>
<gene>
    <name evidence="2" type="ORF">M5D96_013004</name>
</gene>
<evidence type="ECO:0000256" key="1">
    <source>
        <dbReference type="SAM" id="Phobius"/>
    </source>
</evidence>
<dbReference type="Proteomes" id="UP001059596">
    <property type="component" value="Unassembled WGS sequence"/>
</dbReference>
<protein>
    <submittedName>
        <fullName evidence="2">Uncharacterized protein</fullName>
    </submittedName>
</protein>
<keyword evidence="1" id="KW-1133">Transmembrane helix</keyword>
<organism evidence="2 3">
    <name type="scientific">Drosophila gunungcola</name>
    <name type="common">fruit fly</name>
    <dbReference type="NCBI Taxonomy" id="103775"/>
    <lineage>
        <taxon>Eukaryota</taxon>
        <taxon>Metazoa</taxon>
        <taxon>Ecdysozoa</taxon>
        <taxon>Arthropoda</taxon>
        <taxon>Hexapoda</taxon>
        <taxon>Insecta</taxon>
        <taxon>Pterygota</taxon>
        <taxon>Neoptera</taxon>
        <taxon>Endopterygota</taxon>
        <taxon>Diptera</taxon>
        <taxon>Brachycera</taxon>
        <taxon>Muscomorpha</taxon>
        <taxon>Ephydroidea</taxon>
        <taxon>Drosophilidae</taxon>
        <taxon>Drosophila</taxon>
        <taxon>Sophophora</taxon>
    </lineage>
</organism>
<evidence type="ECO:0000313" key="3">
    <source>
        <dbReference type="Proteomes" id="UP001059596"/>
    </source>
</evidence>
<sequence>WAVQNSNNIKATKTLNLLLSVSSFFSNFFIFSVGFQRRAVAVRKTRLPPANKHQQLN</sequence>
<name>A0A9P9YCN0_9MUSC</name>
<feature type="non-terminal residue" evidence="2">
    <location>
        <position position="57"/>
    </location>
</feature>
<dbReference type="AlphaFoldDB" id="A0A9P9YCN0"/>